<evidence type="ECO:0000313" key="2">
    <source>
        <dbReference type="Proteomes" id="UP000887572"/>
    </source>
</evidence>
<evidence type="ECO:0000313" key="3">
    <source>
        <dbReference type="WBParaSite" id="Gr19_v10_g17034.t1"/>
    </source>
</evidence>
<name>A0A914HIU7_GLORO</name>
<organism evidence="2 3">
    <name type="scientific">Globodera rostochiensis</name>
    <name type="common">Golden nematode worm</name>
    <name type="synonym">Heterodera rostochiensis</name>
    <dbReference type="NCBI Taxonomy" id="31243"/>
    <lineage>
        <taxon>Eukaryota</taxon>
        <taxon>Metazoa</taxon>
        <taxon>Ecdysozoa</taxon>
        <taxon>Nematoda</taxon>
        <taxon>Chromadorea</taxon>
        <taxon>Rhabditida</taxon>
        <taxon>Tylenchina</taxon>
        <taxon>Tylenchomorpha</taxon>
        <taxon>Tylenchoidea</taxon>
        <taxon>Heteroderidae</taxon>
        <taxon>Heteroderinae</taxon>
        <taxon>Globodera</taxon>
    </lineage>
</organism>
<protein>
    <submittedName>
        <fullName evidence="3">Uncharacterized protein</fullName>
    </submittedName>
</protein>
<dbReference type="WBParaSite" id="Gr19_v10_g17034.t1">
    <property type="protein sequence ID" value="Gr19_v10_g17034.t1"/>
    <property type="gene ID" value="Gr19_v10_g17034"/>
</dbReference>
<accession>A0A914HIU7</accession>
<reference evidence="3" key="1">
    <citation type="submission" date="2022-11" db="UniProtKB">
        <authorList>
            <consortium name="WormBaseParasite"/>
        </authorList>
    </citation>
    <scope>IDENTIFICATION</scope>
</reference>
<dbReference type="Proteomes" id="UP000887572">
    <property type="component" value="Unplaced"/>
</dbReference>
<feature type="region of interest" description="Disordered" evidence="1">
    <location>
        <begin position="1"/>
        <end position="92"/>
    </location>
</feature>
<evidence type="ECO:0000256" key="1">
    <source>
        <dbReference type="SAM" id="MobiDB-lite"/>
    </source>
</evidence>
<keyword evidence="2" id="KW-1185">Reference proteome</keyword>
<proteinExistence type="predicted"/>
<feature type="compositionally biased region" description="Basic and acidic residues" evidence="1">
    <location>
        <begin position="73"/>
        <end position="92"/>
    </location>
</feature>
<feature type="compositionally biased region" description="Basic and acidic residues" evidence="1">
    <location>
        <begin position="34"/>
        <end position="58"/>
    </location>
</feature>
<dbReference type="AlphaFoldDB" id="A0A914HIU7"/>
<sequence length="92" mass="10494">MNKTPLICQGTNASERTRKEGRKPPAPPPTIQWKVEEVKKERKGKERKEKMKGKEGRRTAKSTDAQMGGQGEVWKRRGEERRGTTAADRMSE</sequence>
<feature type="compositionally biased region" description="Polar residues" evidence="1">
    <location>
        <begin position="1"/>
        <end position="14"/>
    </location>
</feature>